<dbReference type="HOGENOM" id="CLU_076609_1_0_0"/>
<dbReference type="InterPro" id="IPR013551">
    <property type="entry name" value="YicC-like_C"/>
</dbReference>
<dbReference type="Proteomes" id="UP000002432">
    <property type="component" value="Chromosome"/>
</dbReference>
<dbReference type="OrthoDB" id="9771229at2"/>
<organism evidence="8 9">
    <name type="scientific">Koribacter versatilis (strain Ellin345)</name>
    <dbReference type="NCBI Taxonomy" id="204669"/>
    <lineage>
        <taxon>Bacteria</taxon>
        <taxon>Pseudomonadati</taxon>
        <taxon>Acidobacteriota</taxon>
        <taxon>Terriglobia</taxon>
        <taxon>Terriglobales</taxon>
        <taxon>Candidatus Korobacteraceae</taxon>
        <taxon>Candidatus Korobacter</taxon>
    </lineage>
</organism>
<evidence type="ECO:0000313" key="8">
    <source>
        <dbReference type="EMBL" id="ABF42780.1"/>
    </source>
</evidence>
<evidence type="ECO:0008006" key="10">
    <source>
        <dbReference type="Google" id="ProtNLM"/>
    </source>
</evidence>
<dbReference type="PANTHER" id="PTHR30636">
    <property type="entry name" value="UPF0701 PROTEIN YICC"/>
    <property type="match status" value="1"/>
</dbReference>
<dbReference type="PANTHER" id="PTHR30636:SF3">
    <property type="entry name" value="UPF0701 PROTEIN YICC"/>
    <property type="match status" value="1"/>
</dbReference>
<feature type="domain" description="Endoribonuclease YicC-like C-terminal" evidence="7">
    <location>
        <begin position="174"/>
        <end position="296"/>
    </location>
</feature>
<protein>
    <recommendedName>
        <fullName evidence="10">YicC family protein</fullName>
    </recommendedName>
</protein>
<accession>Q1IK20</accession>
<proteinExistence type="inferred from homology"/>
<dbReference type="InterPro" id="IPR005229">
    <property type="entry name" value="YicC/YloC-like"/>
</dbReference>
<sequence>MAIRSMTGFAQVKGQFNDQVAFTITLKSVNHRFLDLHLRMPADSDALEMKIRRTFKEKLHRGHVELTLAMERSDGSSLAVNRQLVGGYVNAFREAAREFSVSAEPDLAAILKMPGAMSGSTIDPNDEALEAAILKKLDDGIAKLDSMRAEEGAGIVRELRERMGHLQHATDEVDKLRSAMLHAHLEKIHARMQELIGSHADKDRILQEAAMLAERSDIQEELVRMKNHIQHFLGLLDAPGEAGKKLDFLLQEMNRESNTLLSKTSGVAGEALRITQFGLQMKSEIEKSREQVQNIE</sequence>
<dbReference type="GO" id="GO:0016787">
    <property type="term" value="F:hydrolase activity"/>
    <property type="evidence" value="ECO:0007669"/>
    <property type="project" value="UniProtKB-KW"/>
</dbReference>
<dbReference type="Pfam" id="PF08340">
    <property type="entry name" value="YicC-like_C"/>
    <property type="match status" value="1"/>
</dbReference>
<keyword evidence="3" id="KW-0255">Endonuclease</keyword>
<dbReference type="KEGG" id="aba:Acid345_3780"/>
<evidence type="ECO:0000256" key="3">
    <source>
        <dbReference type="ARBA" id="ARBA00022759"/>
    </source>
</evidence>
<reference evidence="8 9" key="1">
    <citation type="journal article" date="2009" name="Appl. Environ. Microbiol.">
        <title>Three genomes from the phylum Acidobacteria provide insight into the lifestyles of these microorganisms in soils.</title>
        <authorList>
            <person name="Ward N.L."/>
            <person name="Challacombe J.F."/>
            <person name="Janssen P.H."/>
            <person name="Henrissat B."/>
            <person name="Coutinho P.M."/>
            <person name="Wu M."/>
            <person name="Xie G."/>
            <person name="Haft D.H."/>
            <person name="Sait M."/>
            <person name="Badger J."/>
            <person name="Barabote R.D."/>
            <person name="Bradley B."/>
            <person name="Brettin T.S."/>
            <person name="Brinkac L.M."/>
            <person name="Bruce D."/>
            <person name="Creasy T."/>
            <person name="Daugherty S.C."/>
            <person name="Davidsen T.M."/>
            <person name="DeBoy R.T."/>
            <person name="Detter J.C."/>
            <person name="Dodson R.J."/>
            <person name="Durkin A.S."/>
            <person name="Ganapathy A."/>
            <person name="Gwinn-Giglio M."/>
            <person name="Han C.S."/>
            <person name="Khouri H."/>
            <person name="Kiss H."/>
            <person name="Kothari S.P."/>
            <person name="Madupu R."/>
            <person name="Nelson K.E."/>
            <person name="Nelson W.C."/>
            <person name="Paulsen I."/>
            <person name="Penn K."/>
            <person name="Ren Q."/>
            <person name="Rosovitz M.J."/>
            <person name="Selengut J.D."/>
            <person name="Shrivastava S."/>
            <person name="Sullivan S.A."/>
            <person name="Tapia R."/>
            <person name="Thompson L.S."/>
            <person name="Watkins K.L."/>
            <person name="Yang Q."/>
            <person name="Yu C."/>
            <person name="Zafar N."/>
            <person name="Zhou L."/>
            <person name="Kuske C.R."/>
        </authorList>
    </citation>
    <scope>NUCLEOTIDE SEQUENCE [LARGE SCALE GENOMIC DNA]</scope>
    <source>
        <strain evidence="8 9">Ellin345</strain>
    </source>
</reference>
<dbReference type="InterPro" id="IPR013527">
    <property type="entry name" value="YicC-like_N"/>
</dbReference>
<evidence type="ECO:0000256" key="4">
    <source>
        <dbReference type="ARBA" id="ARBA00022801"/>
    </source>
</evidence>
<comment type="similarity">
    <text evidence="5">Belongs to the YicC/YloC family.</text>
</comment>
<dbReference type="STRING" id="204669.Acid345_3780"/>
<evidence type="ECO:0000256" key="1">
    <source>
        <dbReference type="ARBA" id="ARBA00001968"/>
    </source>
</evidence>
<dbReference type="NCBIfam" id="TIGR00255">
    <property type="entry name" value="YicC/YloC family endoribonuclease"/>
    <property type="match status" value="1"/>
</dbReference>
<dbReference type="EMBL" id="CP000360">
    <property type="protein sequence ID" value="ABF42780.1"/>
    <property type="molecule type" value="Genomic_DNA"/>
</dbReference>
<keyword evidence="9" id="KW-1185">Reference proteome</keyword>
<dbReference type="Pfam" id="PF03755">
    <property type="entry name" value="YicC-like_N"/>
    <property type="match status" value="1"/>
</dbReference>
<evidence type="ECO:0000259" key="6">
    <source>
        <dbReference type="Pfam" id="PF03755"/>
    </source>
</evidence>
<name>Q1IK20_KORVE</name>
<feature type="domain" description="Endoribonuclease YicC-like N-terminal" evidence="6">
    <location>
        <begin position="3"/>
        <end position="154"/>
    </location>
</feature>
<keyword evidence="4" id="KW-0378">Hydrolase</keyword>
<comment type="cofactor">
    <cofactor evidence="1">
        <name>a divalent metal cation</name>
        <dbReference type="ChEBI" id="CHEBI:60240"/>
    </cofactor>
</comment>
<evidence type="ECO:0000256" key="2">
    <source>
        <dbReference type="ARBA" id="ARBA00022722"/>
    </source>
</evidence>
<dbReference type="EnsemblBacteria" id="ABF42780">
    <property type="protein sequence ID" value="ABF42780"/>
    <property type="gene ID" value="Acid345_3780"/>
</dbReference>
<evidence type="ECO:0000256" key="5">
    <source>
        <dbReference type="ARBA" id="ARBA00035648"/>
    </source>
</evidence>
<dbReference type="AlphaFoldDB" id="Q1IK20"/>
<dbReference type="RefSeq" id="WP_011524579.1">
    <property type="nucleotide sequence ID" value="NC_008009.1"/>
</dbReference>
<gene>
    <name evidence="8" type="ordered locus">Acid345_3780</name>
</gene>
<dbReference type="GO" id="GO:0004521">
    <property type="term" value="F:RNA endonuclease activity"/>
    <property type="evidence" value="ECO:0007669"/>
    <property type="project" value="InterPro"/>
</dbReference>
<dbReference type="eggNOG" id="COG1561">
    <property type="taxonomic scope" value="Bacteria"/>
</dbReference>
<evidence type="ECO:0000259" key="7">
    <source>
        <dbReference type="Pfam" id="PF08340"/>
    </source>
</evidence>
<evidence type="ECO:0000313" key="9">
    <source>
        <dbReference type="Proteomes" id="UP000002432"/>
    </source>
</evidence>
<keyword evidence="2" id="KW-0540">Nuclease</keyword>